<dbReference type="Pfam" id="PF08240">
    <property type="entry name" value="ADH_N"/>
    <property type="match status" value="1"/>
</dbReference>
<protein>
    <submittedName>
        <fullName evidence="7">Threonine dehydrogenase-like Zn-dependent dehydrogenase</fullName>
    </submittedName>
</protein>
<dbReference type="InterPro" id="IPR036291">
    <property type="entry name" value="NAD(P)-bd_dom_sf"/>
</dbReference>
<dbReference type="Gene3D" id="3.40.50.720">
    <property type="entry name" value="NAD(P)-binding Rossmann-like Domain"/>
    <property type="match status" value="1"/>
</dbReference>
<dbReference type="Pfam" id="PF00107">
    <property type="entry name" value="ADH_zinc_N"/>
    <property type="match status" value="1"/>
</dbReference>
<dbReference type="GO" id="GO:0016491">
    <property type="term" value="F:oxidoreductase activity"/>
    <property type="evidence" value="ECO:0007669"/>
    <property type="project" value="UniProtKB-KW"/>
</dbReference>
<dbReference type="SUPFAM" id="SSF51735">
    <property type="entry name" value="NAD(P)-binding Rossmann-fold domains"/>
    <property type="match status" value="1"/>
</dbReference>
<comment type="similarity">
    <text evidence="5">Belongs to the zinc-containing alcohol dehydrogenase family.</text>
</comment>
<dbReference type="SUPFAM" id="SSF50129">
    <property type="entry name" value="GroES-like"/>
    <property type="match status" value="1"/>
</dbReference>
<name>A0A840PCN2_9ACTN</name>
<dbReference type="EMBL" id="JACHGN010000011">
    <property type="protein sequence ID" value="MBB5135601.1"/>
    <property type="molecule type" value="Genomic_DNA"/>
</dbReference>
<comment type="cofactor">
    <cofactor evidence="1 5">
        <name>Zn(2+)</name>
        <dbReference type="ChEBI" id="CHEBI:29105"/>
    </cofactor>
</comment>
<dbReference type="Gene3D" id="3.90.180.10">
    <property type="entry name" value="Medium-chain alcohol dehydrogenases, catalytic domain"/>
    <property type="match status" value="1"/>
</dbReference>
<accession>A0A840PCN2</accession>
<evidence type="ECO:0000256" key="5">
    <source>
        <dbReference type="RuleBase" id="RU361277"/>
    </source>
</evidence>
<reference evidence="7 8" key="1">
    <citation type="submission" date="2020-08" db="EMBL/GenBank/DDBJ databases">
        <title>Genomic Encyclopedia of Type Strains, Phase IV (KMG-IV): sequencing the most valuable type-strain genomes for metagenomic binning, comparative biology and taxonomic classification.</title>
        <authorList>
            <person name="Goeker M."/>
        </authorList>
    </citation>
    <scope>NUCLEOTIDE SEQUENCE [LARGE SCALE GENOMIC DNA]</scope>
    <source>
        <strain evidence="7 8">DSM 45615</strain>
    </source>
</reference>
<dbReference type="InterPro" id="IPR011032">
    <property type="entry name" value="GroES-like_sf"/>
</dbReference>
<evidence type="ECO:0000256" key="3">
    <source>
        <dbReference type="ARBA" id="ARBA00022833"/>
    </source>
</evidence>
<evidence type="ECO:0000259" key="6">
    <source>
        <dbReference type="SMART" id="SM00829"/>
    </source>
</evidence>
<keyword evidence="4" id="KW-0560">Oxidoreductase</keyword>
<dbReference type="InterPro" id="IPR013149">
    <property type="entry name" value="ADH-like_C"/>
</dbReference>
<keyword evidence="8" id="KW-1185">Reference proteome</keyword>
<dbReference type="PANTHER" id="PTHR42813:SF2">
    <property type="entry name" value="DEHYDROGENASE, ZINC-CONTAINING, PUTATIVE (AFU_ORTHOLOGUE AFUA_2G02810)-RELATED"/>
    <property type="match status" value="1"/>
</dbReference>
<comment type="caution">
    <text evidence="7">The sequence shown here is derived from an EMBL/GenBank/DDBJ whole genome shotgun (WGS) entry which is preliminary data.</text>
</comment>
<dbReference type="AlphaFoldDB" id="A0A840PCN2"/>
<evidence type="ECO:0000313" key="7">
    <source>
        <dbReference type="EMBL" id="MBB5135601.1"/>
    </source>
</evidence>
<dbReference type="PANTHER" id="PTHR42813">
    <property type="entry name" value="ZINC-TYPE ALCOHOL DEHYDROGENASE-LIKE"/>
    <property type="match status" value="1"/>
</dbReference>
<evidence type="ECO:0000256" key="4">
    <source>
        <dbReference type="ARBA" id="ARBA00023002"/>
    </source>
</evidence>
<dbReference type="RefSeq" id="WP_185052532.1">
    <property type="nucleotide sequence ID" value="NZ_BAABIX010000002.1"/>
</dbReference>
<keyword evidence="3 5" id="KW-0862">Zinc</keyword>
<dbReference type="PROSITE" id="PS00059">
    <property type="entry name" value="ADH_ZINC"/>
    <property type="match status" value="1"/>
</dbReference>
<dbReference type="GO" id="GO:0008270">
    <property type="term" value="F:zinc ion binding"/>
    <property type="evidence" value="ECO:0007669"/>
    <property type="project" value="InterPro"/>
</dbReference>
<evidence type="ECO:0000313" key="8">
    <source>
        <dbReference type="Proteomes" id="UP000578449"/>
    </source>
</evidence>
<feature type="domain" description="Enoyl reductase (ER)" evidence="6">
    <location>
        <begin position="10"/>
        <end position="338"/>
    </location>
</feature>
<dbReference type="SMART" id="SM00829">
    <property type="entry name" value="PKS_ER"/>
    <property type="match status" value="1"/>
</dbReference>
<dbReference type="InterPro" id="IPR013154">
    <property type="entry name" value="ADH-like_N"/>
</dbReference>
<sequence length="340" mass="35786">MRGAVLYAPGDVRVEQRPDPAIIEPTDAIIRLAATCICGSDLWPYRGVEKLDGPAPMGHEYVGVVEEVGSQVTTIRPGQFVVGSFWASDNTCELCRSGYQSACVHRVLMGTLGTQAQLARVPLADGTLVATPDVPEPDLVPSLLAASDVLGTGWFGAVAAQAGPGRTVAVVGDGAVGLCAVLAAKRLGAERIIAMSRHAPRQELARQFGATDIVTERGDEGVARIKDLTGGLGAHGVIEAVGTQESMLQAIRSTRPGGHVGFVGVAHDVALPGDELFFSLVHLHGGPAPVRQYLPELIELICGREIDPGKVFDLTLPLDQAAEGYKAMDERRAIKVLLQP</sequence>
<evidence type="ECO:0000256" key="2">
    <source>
        <dbReference type="ARBA" id="ARBA00022723"/>
    </source>
</evidence>
<dbReference type="CDD" id="cd08287">
    <property type="entry name" value="FDH_like_ADH3"/>
    <property type="match status" value="1"/>
</dbReference>
<proteinExistence type="inferred from homology"/>
<keyword evidence="2 5" id="KW-0479">Metal-binding</keyword>
<gene>
    <name evidence="7" type="ORF">HNP84_005345</name>
</gene>
<evidence type="ECO:0000256" key="1">
    <source>
        <dbReference type="ARBA" id="ARBA00001947"/>
    </source>
</evidence>
<dbReference type="InterPro" id="IPR020843">
    <property type="entry name" value="ER"/>
</dbReference>
<dbReference type="Proteomes" id="UP000578449">
    <property type="component" value="Unassembled WGS sequence"/>
</dbReference>
<organism evidence="7 8">
    <name type="scientific">Thermocatellispora tengchongensis</name>
    <dbReference type="NCBI Taxonomy" id="1073253"/>
    <lineage>
        <taxon>Bacteria</taxon>
        <taxon>Bacillati</taxon>
        <taxon>Actinomycetota</taxon>
        <taxon>Actinomycetes</taxon>
        <taxon>Streptosporangiales</taxon>
        <taxon>Streptosporangiaceae</taxon>
        <taxon>Thermocatellispora</taxon>
    </lineage>
</organism>
<dbReference type="InterPro" id="IPR002328">
    <property type="entry name" value="ADH_Zn_CS"/>
</dbReference>